<dbReference type="STRING" id="426701.SAMN04488098_101618"/>
<keyword evidence="2" id="KW-0812">Transmembrane</keyword>
<dbReference type="RefSeq" id="WP_091266379.1">
    <property type="nucleotide sequence ID" value="NZ_FNFK01000016.1"/>
</dbReference>
<feature type="transmembrane region" description="Helical" evidence="2">
    <location>
        <begin position="165"/>
        <end position="190"/>
    </location>
</feature>
<gene>
    <name evidence="4" type="ORF">SAMN04488098_101618</name>
</gene>
<reference evidence="5" key="1">
    <citation type="submission" date="2016-10" db="EMBL/GenBank/DDBJ databases">
        <authorList>
            <person name="Varghese N."/>
            <person name="Submissions S."/>
        </authorList>
    </citation>
    <scope>NUCLEOTIDE SEQUENCE [LARGE SCALE GENOMIC DNA]</scope>
    <source>
        <strain evidence="5">DSM 19181</strain>
    </source>
</reference>
<evidence type="ECO:0000259" key="3">
    <source>
        <dbReference type="PROSITE" id="PS50943"/>
    </source>
</evidence>
<dbReference type="OrthoDB" id="9805856at2"/>
<dbReference type="AlphaFoldDB" id="A0A1G8ZT06"/>
<dbReference type="SMART" id="SM00530">
    <property type="entry name" value="HTH_XRE"/>
    <property type="match status" value="1"/>
</dbReference>
<dbReference type="InterPro" id="IPR010982">
    <property type="entry name" value="Lambda_DNA-bd_dom_sf"/>
</dbReference>
<keyword evidence="1" id="KW-0238">DNA-binding</keyword>
<sequence length="191" mass="22176">MLLSEKIKYLRKTKGYSQNDMAKELLIERQTISRWENNVTRPDPYNLELISELFEVSYDWLLKEDFGIEDLDKQTFDASNLDKEVTQNNKHSTEPHDSPGLKSLFDSFCILFVTSASTQRRLAYTLFFMTFATGVLQPATLLFSIPFSVIYILATPGTLLKKICLLIFMLWVGYYLFIILLLLLGIGMWYL</sequence>
<dbReference type="PROSITE" id="PS50943">
    <property type="entry name" value="HTH_CROC1"/>
    <property type="match status" value="1"/>
</dbReference>
<dbReference type="PANTHER" id="PTHR46558">
    <property type="entry name" value="TRACRIPTIONAL REGULATORY PROTEIN-RELATED-RELATED"/>
    <property type="match status" value="1"/>
</dbReference>
<accession>A0A1G8ZT06</accession>
<dbReference type="EMBL" id="FNFK01000016">
    <property type="protein sequence ID" value="SDK18183.1"/>
    <property type="molecule type" value="Genomic_DNA"/>
</dbReference>
<evidence type="ECO:0000313" key="4">
    <source>
        <dbReference type="EMBL" id="SDK18183.1"/>
    </source>
</evidence>
<dbReference type="SUPFAM" id="SSF47413">
    <property type="entry name" value="lambda repressor-like DNA-binding domains"/>
    <property type="match status" value="1"/>
</dbReference>
<keyword evidence="2" id="KW-1133">Transmembrane helix</keyword>
<dbReference type="InterPro" id="IPR001387">
    <property type="entry name" value="Cro/C1-type_HTH"/>
</dbReference>
<dbReference type="Gene3D" id="1.10.260.40">
    <property type="entry name" value="lambda repressor-like DNA-binding domains"/>
    <property type="match status" value="1"/>
</dbReference>
<dbReference type="GO" id="GO:0003677">
    <property type="term" value="F:DNA binding"/>
    <property type="evidence" value="ECO:0007669"/>
    <property type="project" value="UniProtKB-KW"/>
</dbReference>
<dbReference type="PANTHER" id="PTHR46558:SF13">
    <property type="entry name" value="HTH-TYPE TRANSCRIPTIONAL REGULATOR IMMR"/>
    <property type="match status" value="1"/>
</dbReference>
<name>A0A1G8ZT06_9LACT</name>
<dbReference type="Proteomes" id="UP000199433">
    <property type="component" value="Unassembled WGS sequence"/>
</dbReference>
<evidence type="ECO:0000256" key="2">
    <source>
        <dbReference type="SAM" id="Phobius"/>
    </source>
</evidence>
<keyword evidence="5" id="KW-1185">Reference proteome</keyword>
<proteinExistence type="predicted"/>
<evidence type="ECO:0000313" key="5">
    <source>
        <dbReference type="Proteomes" id="UP000199433"/>
    </source>
</evidence>
<organism evidence="4 5">
    <name type="scientific">Alkalibacterium thalassium</name>
    <dbReference type="NCBI Taxonomy" id="426701"/>
    <lineage>
        <taxon>Bacteria</taxon>
        <taxon>Bacillati</taxon>
        <taxon>Bacillota</taxon>
        <taxon>Bacilli</taxon>
        <taxon>Lactobacillales</taxon>
        <taxon>Carnobacteriaceae</taxon>
        <taxon>Alkalibacterium</taxon>
    </lineage>
</organism>
<feature type="transmembrane region" description="Helical" evidence="2">
    <location>
        <begin position="126"/>
        <end position="153"/>
    </location>
</feature>
<dbReference type="Pfam" id="PF01381">
    <property type="entry name" value="HTH_3"/>
    <property type="match status" value="1"/>
</dbReference>
<protein>
    <submittedName>
        <fullName evidence="4">Transcriptional regulator, contains XRE-family HTH domain</fullName>
    </submittedName>
</protein>
<keyword evidence="2" id="KW-0472">Membrane</keyword>
<dbReference type="CDD" id="cd00093">
    <property type="entry name" value="HTH_XRE"/>
    <property type="match status" value="1"/>
</dbReference>
<feature type="domain" description="HTH cro/C1-type" evidence="3">
    <location>
        <begin position="7"/>
        <end position="61"/>
    </location>
</feature>
<evidence type="ECO:0000256" key="1">
    <source>
        <dbReference type="ARBA" id="ARBA00023125"/>
    </source>
</evidence>